<dbReference type="CDD" id="cd02209">
    <property type="entry name" value="cupin_XRE_C"/>
    <property type="match status" value="1"/>
</dbReference>
<dbReference type="PANTHER" id="PTHR46797">
    <property type="entry name" value="HTH-TYPE TRANSCRIPTIONAL REGULATOR"/>
    <property type="match status" value="1"/>
</dbReference>
<dbReference type="AlphaFoldDB" id="A0A0S3QTB2"/>
<dbReference type="KEGG" id="ttk:TST_0767"/>
<keyword evidence="4" id="KW-1185">Reference proteome</keyword>
<proteinExistence type="predicted"/>
<sequence>MIGERIRKLREELGLPLEVLAERAGIATGLLQKIEAGEVVPSVATLIHVARALGLTLTELLGKPAQEKMIVVRTSERKDEERRPRTGPSKSGYYYQRLASKEGIDAFLVTFEEKREEDRVYFQHEGKEFLYVLEGTLELCLEGDCVVLEPGDSVSYESKFPHALRGVGGPAKALVVIYGESQ</sequence>
<feature type="domain" description="HTH cro/C1-type" evidence="2">
    <location>
        <begin position="6"/>
        <end position="60"/>
    </location>
</feature>
<dbReference type="Pfam" id="PF01381">
    <property type="entry name" value="HTH_3"/>
    <property type="match status" value="1"/>
</dbReference>
<evidence type="ECO:0000256" key="1">
    <source>
        <dbReference type="ARBA" id="ARBA00023125"/>
    </source>
</evidence>
<dbReference type="InterPro" id="IPR014710">
    <property type="entry name" value="RmlC-like_jellyroll"/>
</dbReference>
<dbReference type="CDD" id="cd00093">
    <property type="entry name" value="HTH_XRE"/>
    <property type="match status" value="1"/>
</dbReference>
<dbReference type="PANTHER" id="PTHR46797:SF1">
    <property type="entry name" value="METHYLPHOSPHONATE SYNTHASE"/>
    <property type="match status" value="1"/>
</dbReference>
<dbReference type="STRING" id="1298851.TST_0767"/>
<reference evidence="4" key="1">
    <citation type="journal article" date="2018" name="Science">
        <title>A primordial and reversible TCA cycle in a facultatively chemolithoautotrophic thermophile.</title>
        <authorList>
            <person name="Nunoura T."/>
            <person name="Chikaraishi Y."/>
            <person name="Izaki R."/>
            <person name="Suwa T."/>
            <person name="Sato T."/>
            <person name="Harada T."/>
            <person name="Mori K."/>
            <person name="Kato Y."/>
            <person name="Miyazaki M."/>
            <person name="Shimamura S."/>
            <person name="Yanagawa K."/>
            <person name="Shuto A."/>
            <person name="Ohkouchi N."/>
            <person name="Fujita N."/>
            <person name="Takaki Y."/>
            <person name="Atomi H."/>
            <person name="Takai K."/>
        </authorList>
    </citation>
    <scope>NUCLEOTIDE SEQUENCE [LARGE SCALE GENOMIC DNA]</scope>
    <source>
        <strain evidence="4">DSM 17441 / JCM 13301 / NBRC 103674 / ABI70S6</strain>
    </source>
</reference>
<evidence type="ECO:0000259" key="2">
    <source>
        <dbReference type="PROSITE" id="PS50943"/>
    </source>
</evidence>
<dbReference type="InterPro" id="IPR011051">
    <property type="entry name" value="RmlC_Cupin_sf"/>
</dbReference>
<dbReference type="InterPro" id="IPR001387">
    <property type="entry name" value="Cro/C1-type_HTH"/>
</dbReference>
<name>A0A0S3QTB2_THET7</name>
<dbReference type="InterPro" id="IPR010982">
    <property type="entry name" value="Lambda_DNA-bd_dom_sf"/>
</dbReference>
<dbReference type="InterPro" id="IPR050807">
    <property type="entry name" value="TransReg_Diox_bact_type"/>
</dbReference>
<dbReference type="GO" id="GO:0003677">
    <property type="term" value="F:DNA binding"/>
    <property type="evidence" value="ECO:0007669"/>
    <property type="project" value="UniProtKB-KW"/>
</dbReference>
<accession>A0A0S3QTB2</accession>
<dbReference type="EMBL" id="AP013035">
    <property type="protein sequence ID" value="BAT71570.1"/>
    <property type="molecule type" value="Genomic_DNA"/>
</dbReference>
<dbReference type="OrthoDB" id="13992at2"/>
<keyword evidence="1" id="KW-0238">DNA-binding</keyword>
<dbReference type="Gene3D" id="2.60.120.10">
    <property type="entry name" value="Jelly Rolls"/>
    <property type="match status" value="1"/>
</dbReference>
<dbReference type="SMART" id="SM00530">
    <property type="entry name" value="HTH_XRE"/>
    <property type="match status" value="1"/>
</dbReference>
<dbReference type="GO" id="GO:0003700">
    <property type="term" value="F:DNA-binding transcription factor activity"/>
    <property type="evidence" value="ECO:0007669"/>
    <property type="project" value="TreeGrafter"/>
</dbReference>
<evidence type="ECO:0000313" key="3">
    <source>
        <dbReference type="EMBL" id="BAT71570.1"/>
    </source>
</evidence>
<dbReference type="PROSITE" id="PS50943">
    <property type="entry name" value="HTH_CROC1"/>
    <property type="match status" value="1"/>
</dbReference>
<dbReference type="Gene3D" id="1.10.260.40">
    <property type="entry name" value="lambda repressor-like DNA-binding domains"/>
    <property type="match status" value="1"/>
</dbReference>
<dbReference type="SUPFAM" id="SSF51182">
    <property type="entry name" value="RmlC-like cupins"/>
    <property type="match status" value="1"/>
</dbReference>
<dbReference type="Pfam" id="PF07883">
    <property type="entry name" value="Cupin_2"/>
    <property type="match status" value="1"/>
</dbReference>
<gene>
    <name evidence="3" type="ORF">TST_0767</name>
</gene>
<evidence type="ECO:0000313" key="4">
    <source>
        <dbReference type="Proteomes" id="UP000063234"/>
    </source>
</evidence>
<dbReference type="GO" id="GO:0005829">
    <property type="term" value="C:cytosol"/>
    <property type="evidence" value="ECO:0007669"/>
    <property type="project" value="TreeGrafter"/>
</dbReference>
<protein>
    <submittedName>
        <fullName evidence="3">XRE family transcriptional regulator</fullName>
    </submittedName>
</protein>
<dbReference type="SUPFAM" id="SSF47413">
    <property type="entry name" value="lambda repressor-like DNA-binding domains"/>
    <property type="match status" value="1"/>
</dbReference>
<dbReference type="RefSeq" id="WP_068549568.1">
    <property type="nucleotide sequence ID" value="NZ_AP013035.1"/>
</dbReference>
<dbReference type="InterPro" id="IPR013096">
    <property type="entry name" value="Cupin_2"/>
</dbReference>
<organism evidence="3 4">
    <name type="scientific">Thermosulfidibacter takaii (strain DSM 17441 / JCM 13301 / NBRC 103674 / ABI70S6)</name>
    <dbReference type="NCBI Taxonomy" id="1298851"/>
    <lineage>
        <taxon>Bacteria</taxon>
        <taxon>Pseudomonadati</taxon>
        <taxon>Thermosulfidibacterota</taxon>
        <taxon>Thermosulfidibacteria</taxon>
        <taxon>Thermosulfidibacterales</taxon>
        <taxon>Thermosulfidibacteraceae</taxon>
    </lineage>
</organism>
<dbReference type="Proteomes" id="UP000063234">
    <property type="component" value="Chromosome"/>
</dbReference>